<evidence type="ECO:0000313" key="2">
    <source>
        <dbReference type="EMBL" id="MBX5024895.1"/>
    </source>
</evidence>
<proteinExistence type="predicted"/>
<accession>A0A9Q3MDU5</accession>
<sequence>MQVATRPASLIFLSRSSAGTSGTANEADQGALKLQRATKALQQMRQTLASSADEAKAKAQRKLEQAKQELEMLKSSNMPPEVVARLAAELARKVGAAASEFASAVASGSPTTAVPADANTNSGAAAMSDADVALAYTMAETGPTEPIDAAQARKAYGDAVKDGTESSGISADDREVMEQFKQIVRELKQLLERAMLELRQQDGQPRAYAAPDMGSLSSHAVGMPTSIVI</sequence>
<evidence type="ECO:0000256" key="1">
    <source>
        <dbReference type="SAM" id="Coils"/>
    </source>
</evidence>
<reference evidence="2" key="1">
    <citation type="submission" date="2020-04" db="EMBL/GenBank/DDBJ databases">
        <title>Global-level population genomics: horizontal gene transfer, symbiosis and evolution in Rhizobia.</title>
        <authorList>
            <person name="Gai Y."/>
        </authorList>
    </citation>
    <scope>NUCLEOTIDE SEQUENCE</scope>
    <source>
        <strain evidence="2">BLR57</strain>
    </source>
</reference>
<dbReference type="EMBL" id="JABDYC010000006">
    <property type="protein sequence ID" value="MBX5024895.1"/>
    <property type="molecule type" value="Genomic_DNA"/>
</dbReference>
<name>A0A9Q3MDU5_9HYPH</name>
<dbReference type="Proteomes" id="UP000749740">
    <property type="component" value="Unassembled WGS sequence"/>
</dbReference>
<feature type="coiled-coil region" evidence="1">
    <location>
        <begin position="34"/>
        <end position="76"/>
    </location>
</feature>
<evidence type="ECO:0000313" key="3">
    <source>
        <dbReference type="Proteomes" id="UP000749740"/>
    </source>
</evidence>
<comment type="caution">
    <text evidence="2">The sequence shown here is derived from an EMBL/GenBank/DDBJ whole genome shotgun (WGS) entry which is preliminary data.</text>
</comment>
<gene>
    <name evidence="2" type="ORF">HJB63_20245</name>
</gene>
<protein>
    <submittedName>
        <fullName evidence="2">Uncharacterized protein</fullName>
    </submittedName>
</protein>
<keyword evidence="1" id="KW-0175">Coiled coil</keyword>
<dbReference type="RefSeq" id="WP_221106571.1">
    <property type="nucleotide sequence ID" value="NZ_JABDXY010000007.1"/>
</dbReference>
<organism evidence="2 3">
    <name type="scientific">Rhizobium lentis</name>
    <dbReference type="NCBI Taxonomy" id="1138194"/>
    <lineage>
        <taxon>Bacteria</taxon>
        <taxon>Pseudomonadati</taxon>
        <taxon>Pseudomonadota</taxon>
        <taxon>Alphaproteobacteria</taxon>
        <taxon>Hyphomicrobiales</taxon>
        <taxon>Rhizobiaceae</taxon>
        <taxon>Rhizobium/Agrobacterium group</taxon>
        <taxon>Rhizobium</taxon>
    </lineage>
</organism>
<feature type="coiled-coil region" evidence="1">
    <location>
        <begin position="177"/>
        <end position="204"/>
    </location>
</feature>
<dbReference type="AlphaFoldDB" id="A0A9Q3MDU5"/>